<sequence length="152" mass="16554">MPDVESRGQSNKTTSEARDQGWKRIYTYRKWLLANVFKDGTIVILPIDEGKLNNRENPPPPFGLLSGYSPLYLSPIAGTPEVTAPIGETTYFSQVTQREEPLPISVSVMSCPGTDIYLIDLVHEALEAGGKPVNVAVGRSIFGNSSRDSTGV</sequence>
<evidence type="ECO:0000313" key="2">
    <source>
        <dbReference type="Proteomes" id="UP000297910"/>
    </source>
</evidence>
<proteinExistence type="predicted"/>
<keyword evidence="2" id="KW-1185">Reference proteome</keyword>
<dbReference type="Proteomes" id="UP000297910">
    <property type="component" value="Unassembled WGS sequence"/>
</dbReference>
<comment type="caution">
    <text evidence="1">The sequence shown here is derived from an EMBL/GenBank/DDBJ whole genome shotgun (WGS) entry which is preliminary data.</text>
</comment>
<organism evidence="1 2">
    <name type="scientific">Botrytis paeoniae</name>
    <dbReference type="NCBI Taxonomy" id="278948"/>
    <lineage>
        <taxon>Eukaryota</taxon>
        <taxon>Fungi</taxon>
        <taxon>Dikarya</taxon>
        <taxon>Ascomycota</taxon>
        <taxon>Pezizomycotina</taxon>
        <taxon>Leotiomycetes</taxon>
        <taxon>Helotiales</taxon>
        <taxon>Sclerotiniaceae</taxon>
        <taxon>Botrytis</taxon>
    </lineage>
</organism>
<evidence type="ECO:0000313" key="1">
    <source>
        <dbReference type="EMBL" id="TGO30774.1"/>
    </source>
</evidence>
<gene>
    <name evidence="1" type="ORF">BPAE_0003g00580</name>
</gene>
<accession>A0A4Z1G150</accession>
<dbReference type="AlphaFoldDB" id="A0A4Z1G150"/>
<dbReference type="EMBL" id="PQXI01000003">
    <property type="protein sequence ID" value="TGO30774.1"/>
    <property type="molecule type" value="Genomic_DNA"/>
</dbReference>
<name>A0A4Z1G150_9HELO</name>
<protein>
    <submittedName>
        <fullName evidence="1">Uncharacterized protein</fullName>
    </submittedName>
</protein>
<reference evidence="1 2" key="1">
    <citation type="submission" date="2017-12" db="EMBL/GenBank/DDBJ databases">
        <title>Comparative genomics of Botrytis spp.</title>
        <authorList>
            <person name="Valero-Jimenez C.A."/>
            <person name="Tapia P."/>
            <person name="Veloso J."/>
            <person name="Silva-Moreno E."/>
            <person name="Staats M."/>
            <person name="Valdes J.H."/>
            <person name="Van Kan J.A.L."/>
        </authorList>
    </citation>
    <scope>NUCLEOTIDE SEQUENCE [LARGE SCALE GENOMIC DNA]</scope>
    <source>
        <strain evidence="1 2">Bp0003</strain>
    </source>
</reference>